<name>A0A1G6TXD1_9BACT</name>
<organism evidence="1 2">
    <name type="scientific">Algoriphagus faecimaris</name>
    <dbReference type="NCBI Taxonomy" id="686796"/>
    <lineage>
        <taxon>Bacteria</taxon>
        <taxon>Pseudomonadati</taxon>
        <taxon>Bacteroidota</taxon>
        <taxon>Cytophagia</taxon>
        <taxon>Cytophagales</taxon>
        <taxon>Cyclobacteriaceae</taxon>
        <taxon>Algoriphagus</taxon>
    </lineage>
</organism>
<dbReference type="RefSeq" id="WP_087939972.1">
    <property type="nucleotide sequence ID" value="NZ_FNAC01000025.1"/>
</dbReference>
<keyword evidence="2" id="KW-1185">Reference proteome</keyword>
<evidence type="ECO:0000313" key="1">
    <source>
        <dbReference type="EMBL" id="SDD33760.1"/>
    </source>
</evidence>
<proteinExistence type="predicted"/>
<gene>
    <name evidence="1" type="ORF">SAMN04488104_10252</name>
</gene>
<accession>A0A1G6TXD1</accession>
<dbReference type="EMBL" id="FNAC01000025">
    <property type="protein sequence ID" value="SDD33760.1"/>
    <property type="molecule type" value="Genomic_DNA"/>
</dbReference>
<evidence type="ECO:0000313" key="2">
    <source>
        <dbReference type="Proteomes" id="UP000199060"/>
    </source>
</evidence>
<dbReference type="Proteomes" id="UP000199060">
    <property type="component" value="Unassembled WGS sequence"/>
</dbReference>
<protein>
    <submittedName>
        <fullName evidence="1">Uncharacterized protein</fullName>
    </submittedName>
</protein>
<sequence>MFKLQFYKKNFSVKATKSQMAEMNDQFEIEELNSLEEFSKLLSPPYSWTWTGGIMPGSRKTKNWQSQQVFGLDFDTGILPEVVISRCEEINLIPNIIYHTFSDTPALRKFRLVFILTTSITEPEGAKNFIKYLLEIFPEADERCKDLSRMFLGGKESRILNNRLHSTKDIYQRTDIHHLANGKGNYRKINRSLKAREKQGAKPKSYHIPPDEIALEQFMINKNFENPDWRGLESKVKILADFINGEWLGHKEIFGLATNLHWFKGGMKFMKDIMLAHNEAGKTNYTQNNLQAIPYCNKMKYFPESLSSFSKYPEDHQLGDITKLARRKKGFIKTLFTPQKISIEEAELKQKEFIQKFMSNESGPGIYILKTHTGLGKSKELTALNDVLIACPTNALKDELSAQMIGETSTSMELPQFQNHSLNEELRKKYDRGDFQGATITLRDIASNKKDKYHISDCELAKKYLKSNKLLRSNTKDNILTTHERALSGKSSKEIIIFDEDPLDSILKIGSFTLDDLTNYKCSKNNTHSPGSGILQIISQAFNNCKQGEVKKTPCMDWIFRSDHASHFGQTVPL</sequence>
<dbReference type="OrthoDB" id="581132at2"/>
<reference evidence="2" key="1">
    <citation type="submission" date="2016-10" db="EMBL/GenBank/DDBJ databases">
        <authorList>
            <person name="Varghese N."/>
            <person name="Submissions S."/>
        </authorList>
    </citation>
    <scope>NUCLEOTIDE SEQUENCE [LARGE SCALE GENOMIC DNA]</scope>
    <source>
        <strain evidence="2">DSM 23095</strain>
    </source>
</reference>
<dbReference type="AlphaFoldDB" id="A0A1G6TXD1"/>